<dbReference type="RefSeq" id="WP_209457269.1">
    <property type="nucleotide sequence ID" value="NZ_BAAACS010000019.1"/>
</dbReference>
<protein>
    <submittedName>
        <fullName evidence="1">D-alanyl-D-alanine carboxypeptidase</fullName>
    </submittedName>
</protein>
<accession>A0ABS4ED61</accession>
<name>A0ABS4ED61_9FIRM</name>
<dbReference type="Proteomes" id="UP000767291">
    <property type="component" value="Unassembled WGS sequence"/>
</dbReference>
<keyword evidence="1" id="KW-0378">Hydrolase</keyword>
<keyword evidence="1" id="KW-0121">Carboxypeptidase</keyword>
<dbReference type="EMBL" id="JAGGJX010000005">
    <property type="protein sequence ID" value="MBP1855872.1"/>
    <property type="molecule type" value="Genomic_DNA"/>
</dbReference>
<comment type="caution">
    <text evidence="1">The sequence shown here is derived from an EMBL/GenBank/DDBJ whole genome shotgun (WGS) entry which is preliminary data.</text>
</comment>
<dbReference type="GO" id="GO:0004180">
    <property type="term" value="F:carboxypeptidase activity"/>
    <property type="evidence" value="ECO:0007669"/>
    <property type="project" value="UniProtKB-KW"/>
</dbReference>
<gene>
    <name evidence="1" type="ORF">J2Z43_002273</name>
</gene>
<dbReference type="Gene3D" id="3.40.710.10">
    <property type="entry name" value="DD-peptidase/beta-lactamase superfamily"/>
    <property type="match status" value="1"/>
</dbReference>
<keyword evidence="1" id="KW-0645">Protease</keyword>
<dbReference type="InterPro" id="IPR012338">
    <property type="entry name" value="Beta-lactam/transpept-like"/>
</dbReference>
<evidence type="ECO:0000313" key="1">
    <source>
        <dbReference type="EMBL" id="MBP1855872.1"/>
    </source>
</evidence>
<sequence length="52" mass="5670">MNNLAGSQQSVSIYTQELNSEYALLIEAESGSGQVILSKNSNKKMFPASMFI</sequence>
<evidence type="ECO:0000313" key="2">
    <source>
        <dbReference type="Proteomes" id="UP000767291"/>
    </source>
</evidence>
<keyword evidence="2" id="KW-1185">Reference proteome</keyword>
<organism evidence="1 2">
    <name type="scientific">Metaclostridioides mangenotii</name>
    <dbReference type="NCBI Taxonomy" id="1540"/>
    <lineage>
        <taxon>Bacteria</taxon>
        <taxon>Bacillati</taxon>
        <taxon>Bacillota</taxon>
        <taxon>Clostridia</taxon>
        <taxon>Peptostreptococcales</taxon>
        <taxon>Peptostreptococcaceae</taxon>
        <taxon>Metaclostridioides</taxon>
    </lineage>
</organism>
<reference evidence="1 2" key="1">
    <citation type="submission" date="2021-03" db="EMBL/GenBank/DDBJ databases">
        <title>Genomic Encyclopedia of Type Strains, Phase IV (KMG-IV): sequencing the most valuable type-strain genomes for metagenomic binning, comparative biology and taxonomic classification.</title>
        <authorList>
            <person name="Goeker M."/>
        </authorList>
    </citation>
    <scope>NUCLEOTIDE SEQUENCE [LARGE SCALE GENOMIC DNA]</scope>
    <source>
        <strain evidence="1 2">DSM 1289</strain>
    </source>
</reference>
<proteinExistence type="predicted"/>